<keyword evidence="2" id="KW-0472">Membrane</keyword>
<feature type="compositionally biased region" description="Polar residues" evidence="1">
    <location>
        <begin position="130"/>
        <end position="142"/>
    </location>
</feature>
<feature type="compositionally biased region" description="Acidic residues" evidence="1">
    <location>
        <begin position="251"/>
        <end position="260"/>
    </location>
</feature>
<feature type="region of interest" description="Disordered" evidence="1">
    <location>
        <begin position="295"/>
        <end position="324"/>
    </location>
</feature>
<evidence type="ECO:0000313" key="3">
    <source>
        <dbReference type="EMBL" id="GCF06805.1"/>
    </source>
</evidence>
<dbReference type="Proteomes" id="UP000322530">
    <property type="component" value="Unassembled WGS sequence"/>
</dbReference>
<feature type="compositionally biased region" description="Polar residues" evidence="1">
    <location>
        <begin position="183"/>
        <end position="200"/>
    </location>
</feature>
<dbReference type="EMBL" id="BIXY01000003">
    <property type="protein sequence ID" value="GCF06805.1"/>
    <property type="molecule type" value="Genomic_DNA"/>
</dbReference>
<feature type="transmembrane region" description="Helical" evidence="2">
    <location>
        <begin position="20"/>
        <end position="37"/>
    </location>
</feature>
<protein>
    <submittedName>
        <fullName evidence="3">Uncharacterized protein</fullName>
    </submittedName>
</protein>
<feature type="region of interest" description="Disordered" evidence="1">
    <location>
        <begin position="251"/>
        <end position="270"/>
    </location>
</feature>
<evidence type="ECO:0000256" key="2">
    <source>
        <dbReference type="SAM" id="Phobius"/>
    </source>
</evidence>
<keyword evidence="2" id="KW-1133">Transmembrane helix</keyword>
<accession>A0A5A5T6F2</accession>
<gene>
    <name evidence="3" type="ORF">KDI_03690</name>
</gene>
<comment type="caution">
    <text evidence="3">The sequence shown here is derived from an EMBL/GenBank/DDBJ whole genome shotgun (WGS) entry which is preliminary data.</text>
</comment>
<feature type="compositionally biased region" description="Basic and acidic residues" evidence="1">
    <location>
        <begin position="295"/>
        <end position="311"/>
    </location>
</feature>
<feature type="transmembrane region" description="Helical" evidence="2">
    <location>
        <begin position="66"/>
        <end position="92"/>
    </location>
</feature>
<keyword evidence="2" id="KW-0812">Transmembrane</keyword>
<sequence length="324" mass="35725">MKLFGNEEAAEPASTREQLAVRLGIIFLAAVLIIWLSGGFPPTVWTLLIKIFLYWNVYWSTKHNGLGVPLIILIIQSLLLLVAWILLIVSVVREIRGFLSPEDYSSPIEPVPAVQAVQTPEPAAVENVVSRSKTARQATQMLPPTPTATRKRAPAPDATENTGSLRNPFEIDTQPTVVKAGTRKQTTAKKSSDASNSRTTKVPEPASKAYTPRDPFDVQLDVLDLFDQAQQSEDDPFSHDKVDIAEEQTIVEEPEQEEPAEFVYGNPFEGPLPEVFEYDADLKRSVDDMNTERDAKAAEKLAASKDKDSKKIASTKKTAVDPDA</sequence>
<feature type="region of interest" description="Disordered" evidence="1">
    <location>
        <begin position="130"/>
        <end position="213"/>
    </location>
</feature>
<organism evidence="3 4">
    <name type="scientific">Dictyobacter arantiisoli</name>
    <dbReference type="NCBI Taxonomy" id="2014874"/>
    <lineage>
        <taxon>Bacteria</taxon>
        <taxon>Bacillati</taxon>
        <taxon>Chloroflexota</taxon>
        <taxon>Ktedonobacteria</taxon>
        <taxon>Ktedonobacterales</taxon>
        <taxon>Dictyobacteraceae</taxon>
        <taxon>Dictyobacter</taxon>
    </lineage>
</organism>
<evidence type="ECO:0000256" key="1">
    <source>
        <dbReference type="SAM" id="MobiDB-lite"/>
    </source>
</evidence>
<evidence type="ECO:0000313" key="4">
    <source>
        <dbReference type="Proteomes" id="UP000322530"/>
    </source>
</evidence>
<dbReference type="AlphaFoldDB" id="A0A5A5T6F2"/>
<proteinExistence type="predicted"/>
<feature type="transmembrane region" description="Helical" evidence="2">
    <location>
        <begin position="43"/>
        <end position="59"/>
    </location>
</feature>
<name>A0A5A5T6F2_9CHLR</name>
<dbReference type="RefSeq" id="WP_149399759.1">
    <property type="nucleotide sequence ID" value="NZ_BIXY01000003.1"/>
</dbReference>
<reference evidence="3 4" key="1">
    <citation type="submission" date="2019-01" db="EMBL/GenBank/DDBJ databases">
        <title>Draft genome sequence of Dictyobacter sp. Uno17.</title>
        <authorList>
            <person name="Wang C.M."/>
            <person name="Zheng Y."/>
            <person name="Sakai Y."/>
            <person name="Abe K."/>
            <person name="Yokota A."/>
            <person name="Yabe S."/>
        </authorList>
    </citation>
    <scope>NUCLEOTIDE SEQUENCE [LARGE SCALE GENOMIC DNA]</scope>
    <source>
        <strain evidence="3 4">Uno17</strain>
    </source>
</reference>
<keyword evidence="4" id="KW-1185">Reference proteome</keyword>